<comment type="caution">
    <text evidence="2">The sequence shown here is derived from an EMBL/GenBank/DDBJ whole genome shotgun (WGS) entry which is preliminary data.</text>
</comment>
<gene>
    <name evidence="2" type="ORF">PR002_g1047</name>
</gene>
<evidence type="ECO:0000313" key="2">
    <source>
        <dbReference type="EMBL" id="KAE9047427.1"/>
    </source>
</evidence>
<dbReference type="EMBL" id="QXFU01000028">
    <property type="protein sequence ID" value="KAE9047427.1"/>
    <property type="molecule type" value="Genomic_DNA"/>
</dbReference>
<organism evidence="2 3">
    <name type="scientific">Phytophthora rubi</name>
    <dbReference type="NCBI Taxonomy" id="129364"/>
    <lineage>
        <taxon>Eukaryota</taxon>
        <taxon>Sar</taxon>
        <taxon>Stramenopiles</taxon>
        <taxon>Oomycota</taxon>
        <taxon>Peronosporomycetes</taxon>
        <taxon>Peronosporales</taxon>
        <taxon>Peronosporaceae</taxon>
        <taxon>Phytophthora</taxon>
    </lineage>
</organism>
<proteinExistence type="predicted"/>
<dbReference type="Proteomes" id="UP000435112">
    <property type="component" value="Unassembled WGS sequence"/>
</dbReference>
<evidence type="ECO:0000256" key="1">
    <source>
        <dbReference type="SAM" id="MobiDB-lite"/>
    </source>
</evidence>
<dbReference type="AlphaFoldDB" id="A0A6A3NS99"/>
<reference evidence="2 3" key="1">
    <citation type="submission" date="2018-09" db="EMBL/GenBank/DDBJ databases">
        <title>Genomic investigation of the strawberry pathogen Phytophthora fragariae indicates pathogenicity is determined by transcriptional variation in three key races.</title>
        <authorList>
            <person name="Adams T.M."/>
            <person name="Armitage A.D."/>
            <person name="Sobczyk M.K."/>
            <person name="Bates H.J."/>
            <person name="Dunwell J.M."/>
            <person name="Nellist C.F."/>
            <person name="Harrison R.J."/>
        </authorList>
    </citation>
    <scope>NUCLEOTIDE SEQUENCE [LARGE SCALE GENOMIC DNA]</scope>
    <source>
        <strain evidence="2 3">SCRP324</strain>
    </source>
</reference>
<evidence type="ECO:0000313" key="3">
    <source>
        <dbReference type="Proteomes" id="UP000435112"/>
    </source>
</evidence>
<protein>
    <submittedName>
        <fullName evidence="2">Uncharacterized protein</fullName>
    </submittedName>
</protein>
<sequence length="161" mass="18343">MELPYRSGDDGTDGAQFERSLRSPHSKCITRPGALGHPLRSNHVKFVPDRIVLATHPELGRLDEALITWHWWSQHQITLEVHAARRLQVDVCTTLPTSCRRVEVVTQSWVSIHRIYNRPSVAAWCLKMSHLPCNDVLKGAVTMRKGSVEQRSRCGETAQEW</sequence>
<name>A0A6A3NS99_9STRA</name>
<feature type="region of interest" description="Disordered" evidence="1">
    <location>
        <begin position="1"/>
        <end position="24"/>
    </location>
</feature>
<accession>A0A6A3NS99</accession>